<dbReference type="EMBL" id="JACOPK010000007">
    <property type="protein sequence ID" value="MBC5696030.1"/>
    <property type="molecule type" value="Genomic_DNA"/>
</dbReference>
<comment type="caution">
    <text evidence="1">The sequence shown here is derived from an EMBL/GenBank/DDBJ whole genome shotgun (WGS) entry which is preliminary data.</text>
</comment>
<name>A0ABR7GNY8_9FIRM</name>
<dbReference type="Proteomes" id="UP000641741">
    <property type="component" value="Unassembled WGS sequence"/>
</dbReference>
<organism evidence="1 2">
    <name type="scientific">Agathobaculum hominis</name>
    <dbReference type="NCBI Taxonomy" id="2763014"/>
    <lineage>
        <taxon>Bacteria</taxon>
        <taxon>Bacillati</taxon>
        <taxon>Bacillota</taxon>
        <taxon>Clostridia</taxon>
        <taxon>Eubacteriales</taxon>
        <taxon>Butyricicoccaceae</taxon>
        <taxon>Agathobaculum</taxon>
    </lineage>
</organism>
<proteinExistence type="predicted"/>
<evidence type="ECO:0008006" key="3">
    <source>
        <dbReference type="Google" id="ProtNLM"/>
    </source>
</evidence>
<evidence type="ECO:0000313" key="1">
    <source>
        <dbReference type="EMBL" id="MBC5696030.1"/>
    </source>
</evidence>
<dbReference type="RefSeq" id="WP_186970203.1">
    <property type="nucleotide sequence ID" value="NZ_JACOPK010000007.1"/>
</dbReference>
<protein>
    <recommendedName>
        <fullName evidence="3">Transposase</fullName>
    </recommendedName>
</protein>
<evidence type="ECO:0000313" key="2">
    <source>
        <dbReference type="Proteomes" id="UP000641741"/>
    </source>
</evidence>
<accession>A0ABR7GNY8</accession>
<gene>
    <name evidence="1" type="ORF">H8S02_08740</name>
</gene>
<sequence length="85" mass="9716">MQQQDHRLQQRITKARRGRAFETVEKLRFSDNLCFDFAKHGRPKVPMRKLSPSQSIQTEVHAPGLDAFAQQTLLNARFRAAAVPA</sequence>
<reference evidence="1 2" key="1">
    <citation type="submission" date="2020-08" db="EMBL/GenBank/DDBJ databases">
        <title>Genome public.</title>
        <authorList>
            <person name="Liu C."/>
            <person name="Sun Q."/>
        </authorList>
    </citation>
    <scope>NUCLEOTIDE SEQUENCE [LARGE SCALE GENOMIC DNA]</scope>
    <source>
        <strain evidence="1 2">M2</strain>
    </source>
</reference>
<keyword evidence="2" id="KW-1185">Reference proteome</keyword>